<comment type="caution">
    <text evidence="5">The sequence shown here is derived from an EMBL/GenBank/DDBJ whole genome shotgun (WGS) entry which is preliminary data.</text>
</comment>
<sequence length="302" mass="34950">MKGDLEIPVYKEFNDYYVAANTPLRSKHDEFNILRFCDLGEELVTGMGPFSIAYYQIAIGSDLKAAVGVFDIREEIEDYTMVIYLPGQILSWEKRGNWEGFVVNFKESFLNLGSMPQQMDSFGFLHSVQPLVVPLGKKEYKQLSHFFELMLQEQERLGEENIFVIRNLLQVMVVYINRIVSERRNDGRFVELQYQKIATKFKSLVLEHYLQNRSVAFYASHLEITPAYLSDAVKKVFQTSPKNILNEITFLHAKTLLSASDIGIKEVAWKLSFDDYSHFVKFFKKMSGLTPAGFRKSLIKED</sequence>
<keyword evidence="2 5" id="KW-0238">DNA-binding</keyword>
<evidence type="ECO:0000256" key="2">
    <source>
        <dbReference type="ARBA" id="ARBA00023125"/>
    </source>
</evidence>
<dbReference type="Proteomes" id="UP000292209">
    <property type="component" value="Unassembled WGS sequence"/>
</dbReference>
<dbReference type="InterPro" id="IPR009057">
    <property type="entry name" value="Homeodomain-like_sf"/>
</dbReference>
<gene>
    <name evidence="5" type="ORF">BC751_0988</name>
</gene>
<dbReference type="GO" id="GO:0043565">
    <property type="term" value="F:sequence-specific DNA binding"/>
    <property type="evidence" value="ECO:0007669"/>
    <property type="project" value="InterPro"/>
</dbReference>
<evidence type="ECO:0000313" key="6">
    <source>
        <dbReference type="Proteomes" id="UP000292209"/>
    </source>
</evidence>
<evidence type="ECO:0000256" key="3">
    <source>
        <dbReference type="ARBA" id="ARBA00023163"/>
    </source>
</evidence>
<evidence type="ECO:0000256" key="1">
    <source>
        <dbReference type="ARBA" id="ARBA00023015"/>
    </source>
</evidence>
<accession>A0A4Q7P5W7</accession>
<dbReference type="InterPro" id="IPR018060">
    <property type="entry name" value="HTH_AraC"/>
</dbReference>
<dbReference type="PANTHER" id="PTHR43280">
    <property type="entry name" value="ARAC-FAMILY TRANSCRIPTIONAL REGULATOR"/>
    <property type="match status" value="1"/>
</dbReference>
<evidence type="ECO:0000313" key="5">
    <source>
        <dbReference type="EMBL" id="RZS95456.1"/>
    </source>
</evidence>
<proteinExistence type="predicted"/>
<dbReference type="EMBL" id="SGXG01000001">
    <property type="protein sequence ID" value="RZS95456.1"/>
    <property type="molecule type" value="Genomic_DNA"/>
</dbReference>
<organism evidence="5 6">
    <name type="scientific">Cecembia calidifontis</name>
    <dbReference type="NCBI Taxonomy" id="1187080"/>
    <lineage>
        <taxon>Bacteria</taxon>
        <taxon>Pseudomonadati</taxon>
        <taxon>Bacteroidota</taxon>
        <taxon>Cytophagia</taxon>
        <taxon>Cytophagales</taxon>
        <taxon>Cyclobacteriaceae</taxon>
        <taxon>Cecembia</taxon>
    </lineage>
</organism>
<protein>
    <submittedName>
        <fullName evidence="5">AraC-like DNA-binding protein</fullName>
    </submittedName>
</protein>
<name>A0A4Q7P5W7_9BACT</name>
<dbReference type="PROSITE" id="PS01124">
    <property type="entry name" value="HTH_ARAC_FAMILY_2"/>
    <property type="match status" value="1"/>
</dbReference>
<dbReference type="SUPFAM" id="SSF46689">
    <property type="entry name" value="Homeodomain-like"/>
    <property type="match status" value="1"/>
</dbReference>
<dbReference type="Gene3D" id="1.10.10.60">
    <property type="entry name" value="Homeodomain-like"/>
    <property type="match status" value="1"/>
</dbReference>
<dbReference type="SMART" id="SM00342">
    <property type="entry name" value="HTH_ARAC"/>
    <property type="match status" value="1"/>
</dbReference>
<keyword evidence="6" id="KW-1185">Reference proteome</keyword>
<dbReference type="Pfam" id="PF12833">
    <property type="entry name" value="HTH_18"/>
    <property type="match status" value="1"/>
</dbReference>
<keyword evidence="3" id="KW-0804">Transcription</keyword>
<reference evidence="5 6" key="1">
    <citation type="submission" date="2019-02" db="EMBL/GenBank/DDBJ databases">
        <title>Genomic Encyclopedia of Archaeal and Bacterial Type Strains, Phase II (KMG-II): from individual species to whole genera.</title>
        <authorList>
            <person name="Goeker M."/>
        </authorList>
    </citation>
    <scope>NUCLEOTIDE SEQUENCE [LARGE SCALE GENOMIC DNA]</scope>
    <source>
        <strain evidence="5 6">DSM 21411</strain>
    </source>
</reference>
<evidence type="ECO:0000259" key="4">
    <source>
        <dbReference type="PROSITE" id="PS01124"/>
    </source>
</evidence>
<dbReference type="RefSeq" id="WP_130274539.1">
    <property type="nucleotide sequence ID" value="NZ_SGXG01000001.1"/>
</dbReference>
<feature type="domain" description="HTH araC/xylS-type" evidence="4">
    <location>
        <begin position="199"/>
        <end position="297"/>
    </location>
</feature>
<keyword evidence="1" id="KW-0805">Transcription regulation</keyword>
<dbReference type="GO" id="GO:0003700">
    <property type="term" value="F:DNA-binding transcription factor activity"/>
    <property type="evidence" value="ECO:0007669"/>
    <property type="project" value="InterPro"/>
</dbReference>
<dbReference type="OrthoDB" id="9793451at2"/>
<dbReference type="AlphaFoldDB" id="A0A4Q7P5W7"/>
<dbReference type="PANTHER" id="PTHR43280:SF32">
    <property type="entry name" value="TRANSCRIPTIONAL REGULATORY PROTEIN"/>
    <property type="match status" value="1"/>
</dbReference>